<comment type="caution">
    <text evidence="1">The sequence shown here is derived from an EMBL/GenBank/DDBJ whole genome shotgun (WGS) entry which is preliminary data.</text>
</comment>
<keyword evidence="2" id="KW-1185">Reference proteome</keyword>
<dbReference type="Gene3D" id="3.40.50.300">
    <property type="entry name" value="P-loop containing nucleotide triphosphate hydrolases"/>
    <property type="match status" value="1"/>
</dbReference>
<proteinExistence type="predicted"/>
<reference evidence="1 2" key="1">
    <citation type="submission" date="2024-03" db="EMBL/GenBank/DDBJ databases">
        <title>First Report of Pectobacterium brasiliscabiei causing potato scab in china.</title>
        <authorList>
            <person name="Handique U."/>
        </authorList>
    </citation>
    <scope>NUCLEOTIDE SEQUENCE [LARGE SCALE GENOMIC DNA]</scope>
    <source>
        <strain evidence="1 2">ZRIMU1503</strain>
    </source>
</reference>
<gene>
    <name evidence="1" type="ORF">WB403_49450</name>
</gene>
<dbReference type="Pfam" id="PF13604">
    <property type="entry name" value="AAA_30"/>
    <property type="match status" value="1"/>
</dbReference>
<dbReference type="SUPFAM" id="SSF52540">
    <property type="entry name" value="P-loop containing nucleoside triphosphate hydrolases"/>
    <property type="match status" value="1"/>
</dbReference>
<feature type="non-terminal residue" evidence="1">
    <location>
        <position position="1"/>
    </location>
</feature>
<organism evidence="1 2">
    <name type="scientific">Streptomyces brasiliscabiei</name>
    <dbReference type="NCBI Taxonomy" id="2736302"/>
    <lineage>
        <taxon>Bacteria</taxon>
        <taxon>Bacillati</taxon>
        <taxon>Actinomycetota</taxon>
        <taxon>Actinomycetes</taxon>
        <taxon>Kitasatosporales</taxon>
        <taxon>Streptomycetaceae</taxon>
        <taxon>Streptomyces</taxon>
    </lineage>
</organism>
<accession>A0ABU8GVC2</accession>
<sequence>RRTAERPLDCDLLVIDETSMVDVPLMAAVLRALPPQAGLLLVGDADQLPSVGAGRVLGDIIESGAVPVVRLTEIFRQAAASRIITNAHRINH</sequence>
<dbReference type="RefSeq" id="WP_336559041.1">
    <property type="nucleotide sequence ID" value="NZ_JBBAYM010000250.1"/>
</dbReference>
<feature type="non-terminal residue" evidence="1">
    <location>
        <position position="92"/>
    </location>
</feature>
<dbReference type="EMBL" id="JBBAYM010000250">
    <property type="protein sequence ID" value="MEI5617135.1"/>
    <property type="molecule type" value="Genomic_DNA"/>
</dbReference>
<dbReference type="Proteomes" id="UP001365781">
    <property type="component" value="Unassembled WGS sequence"/>
</dbReference>
<evidence type="ECO:0000313" key="1">
    <source>
        <dbReference type="EMBL" id="MEI5617135.1"/>
    </source>
</evidence>
<dbReference type="InterPro" id="IPR027417">
    <property type="entry name" value="P-loop_NTPase"/>
</dbReference>
<protein>
    <submittedName>
        <fullName evidence="1">AAA family ATPase</fullName>
    </submittedName>
</protein>
<evidence type="ECO:0000313" key="2">
    <source>
        <dbReference type="Proteomes" id="UP001365781"/>
    </source>
</evidence>
<name>A0ABU8GVC2_9ACTN</name>